<name>A0A5J4RWT3_9ZZZZ</name>
<dbReference type="AlphaFoldDB" id="A0A5J4RWT3"/>
<comment type="caution">
    <text evidence="2">The sequence shown here is derived from an EMBL/GenBank/DDBJ whole genome shotgun (WGS) entry which is preliminary data.</text>
</comment>
<feature type="transmembrane region" description="Helical" evidence="1">
    <location>
        <begin position="24"/>
        <end position="44"/>
    </location>
</feature>
<proteinExistence type="predicted"/>
<keyword evidence="1" id="KW-1133">Transmembrane helix</keyword>
<keyword evidence="1" id="KW-0472">Membrane</keyword>
<accession>A0A5J4RWT3</accession>
<dbReference type="EMBL" id="SNRY01000660">
    <property type="protein sequence ID" value="KAA6337912.1"/>
    <property type="molecule type" value="Genomic_DNA"/>
</dbReference>
<keyword evidence="1" id="KW-0812">Transmembrane</keyword>
<evidence type="ECO:0000313" key="2">
    <source>
        <dbReference type="EMBL" id="KAA6337912.1"/>
    </source>
</evidence>
<protein>
    <submittedName>
        <fullName evidence="2">Uncharacterized protein</fullName>
    </submittedName>
</protein>
<gene>
    <name evidence="2" type="ORF">EZS27_014040</name>
</gene>
<reference evidence="2" key="1">
    <citation type="submission" date="2019-03" db="EMBL/GenBank/DDBJ databases">
        <title>Single cell metagenomics reveals metabolic interactions within the superorganism composed of flagellate Streblomastix strix and complex community of Bacteroidetes bacteria on its surface.</title>
        <authorList>
            <person name="Treitli S.C."/>
            <person name="Kolisko M."/>
            <person name="Husnik F."/>
            <person name="Keeling P."/>
            <person name="Hampl V."/>
        </authorList>
    </citation>
    <scope>NUCLEOTIDE SEQUENCE</scope>
    <source>
        <strain evidence="2">STM</strain>
    </source>
</reference>
<evidence type="ECO:0000256" key="1">
    <source>
        <dbReference type="SAM" id="Phobius"/>
    </source>
</evidence>
<organism evidence="2">
    <name type="scientific">termite gut metagenome</name>
    <dbReference type="NCBI Taxonomy" id="433724"/>
    <lineage>
        <taxon>unclassified sequences</taxon>
        <taxon>metagenomes</taxon>
        <taxon>organismal metagenomes</taxon>
    </lineage>
</organism>
<sequence length="67" mass="7472">MNIANKALSYVASSLNALPVMDDIVNIIVNIPIIIICLRVKITCRSGVFSLKKRWNRTINQTIAWGS</sequence>